<dbReference type="GO" id="GO:0005975">
    <property type="term" value="P:carbohydrate metabolic process"/>
    <property type="evidence" value="ECO:0007669"/>
    <property type="project" value="UniProtKB-ARBA"/>
</dbReference>
<comment type="caution">
    <text evidence="4">The sequence shown here is derived from an EMBL/GenBank/DDBJ whole genome shotgun (WGS) entry which is preliminary data.</text>
</comment>
<evidence type="ECO:0000313" key="4">
    <source>
        <dbReference type="EMBL" id="RMB58908.1"/>
    </source>
</evidence>
<keyword evidence="4" id="KW-0328">Glycosyltransferase</keyword>
<organism evidence="4 5">
    <name type="scientific">Tessaracoccus antarcticus</name>
    <dbReference type="NCBI Taxonomy" id="2479848"/>
    <lineage>
        <taxon>Bacteria</taxon>
        <taxon>Bacillati</taxon>
        <taxon>Actinomycetota</taxon>
        <taxon>Actinomycetes</taxon>
        <taxon>Propionibacteriales</taxon>
        <taxon>Propionibacteriaceae</taxon>
        <taxon>Tessaracoccus</taxon>
    </lineage>
</organism>
<keyword evidence="5" id="KW-1185">Reference proteome</keyword>
<dbReference type="Pfam" id="PF17385">
    <property type="entry name" value="LBP_M"/>
    <property type="match status" value="1"/>
</dbReference>
<proteinExistence type="predicted"/>
<dbReference type="Pfam" id="PF09508">
    <property type="entry name" value="Lact_bio_phlase"/>
    <property type="match status" value="1"/>
</dbReference>
<dbReference type="AlphaFoldDB" id="A0A3M0G2Y2"/>
<feature type="domain" description="Lacto-N-biose phosphorylase C-terminal" evidence="3">
    <location>
        <begin position="669"/>
        <end position="729"/>
    </location>
</feature>
<keyword evidence="4" id="KW-0808">Transferase</keyword>
<dbReference type="Proteomes" id="UP000275256">
    <property type="component" value="Unassembled WGS sequence"/>
</dbReference>
<dbReference type="RefSeq" id="WP_121902027.1">
    <property type="nucleotide sequence ID" value="NZ_REFW01000003.1"/>
</dbReference>
<feature type="domain" description="Lacto-N-biose phosphorylase-like N-terminal TIM barrel" evidence="1">
    <location>
        <begin position="5"/>
        <end position="439"/>
    </location>
</feature>
<evidence type="ECO:0000313" key="5">
    <source>
        <dbReference type="Proteomes" id="UP000275256"/>
    </source>
</evidence>
<evidence type="ECO:0000259" key="1">
    <source>
        <dbReference type="Pfam" id="PF09508"/>
    </source>
</evidence>
<dbReference type="InterPro" id="IPR013783">
    <property type="entry name" value="Ig-like_fold"/>
</dbReference>
<evidence type="ECO:0000259" key="3">
    <source>
        <dbReference type="Pfam" id="PF17386"/>
    </source>
</evidence>
<dbReference type="NCBIfam" id="TIGR02336">
    <property type="entry name" value="1,3-beta-galactosyl-N-acetylhexosamine phosphorylase"/>
    <property type="match status" value="1"/>
</dbReference>
<dbReference type="SUPFAM" id="SSF52317">
    <property type="entry name" value="Class I glutamine amidotransferase-like"/>
    <property type="match status" value="1"/>
</dbReference>
<dbReference type="InterPro" id="IPR012711">
    <property type="entry name" value="Lacto-N-biose_phosphorylase"/>
</dbReference>
<dbReference type="Gene3D" id="2.60.40.1180">
    <property type="entry name" value="Golgi alpha-mannosidase II"/>
    <property type="match status" value="1"/>
</dbReference>
<dbReference type="InterPro" id="IPR035356">
    <property type="entry name" value="LBP_C"/>
</dbReference>
<dbReference type="InterPro" id="IPR035363">
    <property type="entry name" value="LBP_M"/>
</dbReference>
<dbReference type="EC" id="2.4.1.211" evidence="4"/>
<dbReference type="Pfam" id="PF17386">
    <property type="entry name" value="LBP_C"/>
    <property type="match status" value="1"/>
</dbReference>
<dbReference type="EMBL" id="REFW01000003">
    <property type="protein sequence ID" value="RMB58908.1"/>
    <property type="molecule type" value="Genomic_DNA"/>
</dbReference>
<reference evidence="4 5" key="1">
    <citation type="submission" date="2018-10" db="EMBL/GenBank/DDBJ databases">
        <title>Tessaracoccus antarcticuss sp. nov., isolated from sediment.</title>
        <authorList>
            <person name="Zhou L.Y."/>
            <person name="Du Z.J."/>
        </authorList>
    </citation>
    <scope>NUCLEOTIDE SEQUENCE [LARGE SCALE GENOMIC DNA]</scope>
    <source>
        <strain evidence="4 5">JDX10</strain>
    </source>
</reference>
<dbReference type="Gene3D" id="3.20.20.80">
    <property type="entry name" value="Glycosidases"/>
    <property type="match status" value="1"/>
</dbReference>
<dbReference type="GO" id="GO:0050500">
    <property type="term" value="F:1,3-beta-galactosyl-N-acetylhexosamine phosphorylase activity"/>
    <property type="evidence" value="ECO:0007669"/>
    <property type="project" value="UniProtKB-EC"/>
</dbReference>
<sequence>MTSTGRVTLPIEQGMDEQLPGILARLGADAVRNSDGTWLPEITPQLGVKVYETYFPARGNQEFALAHLDARPRFYLMSARVAAGAEGALEIDIMRGYLPLQVTPDFTDLYRWWEVIDRTTGDVVDVEGWSVSGEGTDTVVTIAAPAPFHVYTVNFLAWQVWDSTQMYNYTTNNWQEDPTRVREIGYDARHPQAWEFMQQSLRDWCVERPEVDVVRFTTFFYHFTLVFNDLAKEKFVDWFGYSASVSPRAMDAFEVEYGYALRAEDFIDAGYYNSPFRSPSRHYRDWVDFQSRFVSSRVRTLVDIVHDAGKEAMMFLGDNWMGTEPYGQYFGDIGMDAVVGSVGSGATCRMISDIPGVKYSEGRFLPYFFPDVFTDGGDPLGEANESWLCARRAIARKPLDRIGYGGYLSLAVKFPDFVARVEEICDEFRAIHDLGGGLRPENAPIRVAIVNAWGSLRTWQTHMVAHALWYKQIYSYLGVIESLSGLPFDVEWMSFDDVRAGSLDGVDVVLNVGAANTAFSGGDEWLDADLTSALRRHVALGGGLIGIGEPTAVPANGAFFQLSDVFGVDKEIGWSQSTNRYPVAHGEHFITADLRDRVDVGEGAGDIFGIDGAELLQLDGTSVDVAAHTAGAGRAVYVAGLPYNADNTRLLHRAIYWAAGREQEFSSHWTSTNVDVEVAVFPATRKALVMNNSTRAASTVVAGRSSGMLGDGDVVVHRLELDAMESRWLDI</sequence>
<accession>A0A3M0G2Y2</accession>
<dbReference type="Gene3D" id="3.40.50.880">
    <property type="match status" value="1"/>
</dbReference>
<dbReference type="Gene3D" id="2.60.40.10">
    <property type="entry name" value="Immunoglobulins"/>
    <property type="match status" value="1"/>
</dbReference>
<feature type="domain" description="Lacto-N-biose phosphorylase central" evidence="2">
    <location>
        <begin position="446"/>
        <end position="663"/>
    </location>
</feature>
<dbReference type="GO" id="GO:0004645">
    <property type="term" value="F:1,4-alpha-oligoglucan phosphorylase activity"/>
    <property type="evidence" value="ECO:0007669"/>
    <property type="project" value="InterPro"/>
</dbReference>
<gene>
    <name evidence="4" type="primary">gnpA</name>
    <name evidence="4" type="ORF">EAX62_12415</name>
</gene>
<name>A0A3M0G2Y2_9ACTN</name>
<dbReference type="InterPro" id="IPR035080">
    <property type="entry name" value="Lact_bio_phlase-like_N"/>
</dbReference>
<evidence type="ECO:0000259" key="2">
    <source>
        <dbReference type="Pfam" id="PF17385"/>
    </source>
</evidence>
<dbReference type="OrthoDB" id="5834503at2"/>
<protein>
    <submittedName>
        <fullName evidence="4">1,3-beta-galactosyl-N-acetylhexosamine phosphorylase</fullName>
        <ecNumber evidence="4">2.4.1.211</ecNumber>
    </submittedName>
</protein>
<dbReference type="InterPro" id="IPR029062">
    <property type="entry name" value="Class_I_gatase-like"/>
</dbReference>
<dbReference type="InterPro" id="IPR013780">
    <property type="entry name" value="Glyco_hydro_b"/>
</dbReference>